<evidence type="ECO:0000256" key="1">
    <source>
        <dbReference type="ARBA" id="ARBA00005615"/>
    </source>
</evidence>
<dbReference type="PANTHER" id="PTHR23403">
    <property type="entry name" value="TREHALASE"/>
    <property type="match status" value="1"/>
</dbReference>
<proteinExistence type="inferred from homology"/>
<dbReference type="AlphaFoldDB" id="A0A833QLL2"/>
<reference evidence="5" key="1">
    <citation type="submission" date="2020-01" db="EMBL/GenBank/DDBJ databases">
        <title>Genome sequence of Kobresia littledalei, the first chromosome-level genome in the family Cyperaceae.</title>
        <authorList>
            <person name="Qu G."/>
        </authorList>
    </citation>
    <scope>NUCLEOTIDE SEQUENCE</scope>
    <source>
        <strain evidence="5">C.B.Clarke</strain>
        <tissue evidence="5">Leaf</tissue>
    </source>
</reference>
<dbReference type="Proteomes" id="UP000623129">
    <property type="component" value="Unassembled WGS sequence"/>
</dbReference>
<dbReference type="OrthoDB" id="3542292at2759"/>
<accession>A0A833QLL2</accession>
<sequence length="134" mass="15994">MREWALEVHAIWKNLSRRVSDEVRSRPERHTLLYLPGTVIVPGLIFQEVYYWDSYWVIRQNSLSFTVASNRYEDVDKEAVIAEFIVNAAWKGFKTELVNRYVNTHKMPFDKYPWIETGVWDEFIAMKTSEAFRV</sequence>
<keyword evidence="6" id="KW-1185">Reference proteome</keyword>
<dbReference type="InterPro" id="IPR012341">
    <property type="entry name" value="6hp_glycosidase-like_sf"/>
</dbReference>
<dbReference type="Pfam" id="PF01204">
    <property type="entry name" value="Trehalase"/>
    <property type="match status" value="1"/>
</dbReference>
<dbReference type="InterPro" id="IPR008928">
    <property type="entry name" value="6-hairpin_glycosidase_sf"/>
</dbReference>
<evidence type="ECO:0000256" key="3">
    <source>
        <dbReference type="ARBA" id="ARBA00030473"/>
    </source>
</evidence>
<dbReference type="GO" id="GO:0004555">
    <property type="term" value="F:alpha,alpha-trehalase activity"/>
    <property type="evidence" value="ECO:0007669"/>
    <property type="project" value="UniProtKB-EC"/>
</dbReference>
<dbReference type="GO" id="GO:0005993">
    <property type="term" value="P:trehalose catabolic process"/>
    <property type="evidence" value="ECO:0007669"/>
    <property type="project" value="TreeGrafter"/>
</dbReference>
<evidence type="ECO:0000256" key="2">
    <source>
        <dbReference type="ARBA" id="ARBA00012757"/>
    </source>
</evidence>
<evidence type="ECO:0000313" key="5">
    <source>
        <dbReference type="EMBL" id="KAF3322011.1"/>
    </source>
</evidence>
<dbReference type="Gene3D" id="1.50.10.10">
    <property type="match status" value="1"/>
</dbReference>
<gene>
    <name evidence="5" type="ORF">FCM35_KLT14227</name>
</gene>
<dbReference type="PANTHER" id="PTHR23403:SF1">
    <property type="entry name" value="TREHALASE"/>
    <property type="match status" value="1"/>
</dbReference>
<comment type="similarity">
    <text evidence="1">Belongs to the glycosyl hydrolase 37 family.</text>
</comment>
<comment type="caution">
    <text evidence="5">The sequence shown here is derived from an EMBL/GenBank/DDBJ whole genome shotgun (WGS) entry which is preliminary data.</text>
</comment>
<dbReference type="SUPFAM" id="SSF48208">
    <property type="entry name" value="Six-hairpin glycosidases"/>
    <property type="match status" value="1"/>
</dbReference>
<evidence type="ECO:0000313" key="6">
    <source>
        <dbReference type="Proteomes" id="UP000623129"/>
    </source>
</evidence>
<name>A0A833QLL2_9POAL</name>
<organism evidence="5 6">
    <name type="scientific">Carex littledalei</name>
    <dbReference type="NCBI Taxonomy" id="544730"/>
    <lineage>
        <taxon>Eukaryota</taxon>
        <taxon>Viridiplantae</taxon>
        <taxon>Streptophyta</taxon>
        <taxon>Embryophyta</taxon>
        <taxon>Tracheophyta</taxon>
        <taxon>Spermatophyta</taxon>
        <taxon>Magnoliopsida</taxon>
        <taxon>Liliopsida</taxon>
        <taxon>Poales</taxon>
        <taxon>Cyperaceae</taxon>
        <taxon>Cyperoideae</taxon>
        <taxon>Cariceae</taxon>
        <taxon>Carex</taxon>
        <taxon>Carex subgen. Euthyceras</taxon>
    </lineage>
</organism>
<dbReference type="EC" id="3.2.1.28" evidence="2"/>
<protein>
    <recommendedName>
        <fullName evidence="2">alpha,alpha-trehalase</fullName>
        <ecNumber evidence="2">3.2.1.28</ecNumber>
    </recommendedName>
    <alternativeName>
        <fullName evidence="3">Alpha,alpha-trehalase</fullName>
    </alternativeName>
    <alternativeName>
        <fullName evidence="4">Alpha,alpha-trehalose glucohydrolase</fullName>
    </alternativeName>
</protein>
<dbReference type="InterPro" id="IPR001661">
    <property type="entry name" value="Glyco_hydro_37"/>
</dbReference>
<evidence type="ECO:0000256" key="4">
    <source>
        <dbReference type="ARBA" id="ARBA00031637"/>
    </source>
</evidence>
<dbReference type="EMBL" id="SWLB01000026">
    <property type="protein sequence ID" value="KAF3322011.1"/>
    <property type="molecule type" value="Genomic_DNA"/>
</dbReference>